<organism evidence="2 3">
    <name type="scientific">Sphingobacterium yanglingense</name>
    <dbReference type="NCBI Taxonomy" id="1437280"/>
    <lineage>
        <taxon>Bacteria</taxon>
        <taxon>Pseudomonadati</taxon>
        <taxon>Bacteroidota</taxon>
        <taxon>Sphingobacteriia</taxon>
        <taxon>Sphingobacteriales</taxon>
        <taxon>Sphingobacteriaceae</taxon>
        <taxon>Sphingobacterium</taxon>
    </lineage>
</organism>
<dbReference type="InterPro" id="IPR036249">
    <property type="entry name" value="Thioredoxin-like_sf"/>
</dbReference>
<sequence>MNKLIKTLYYTLMLITVNMQMGYAQTGKSDNKKLAIGDAIPNISITNFLEQPNDEFYIEPNSDKLLLIDFFTTYCATCIASFPKLNNLKTEFDGKIDVLMVSPEKRDRLSSFMGNNNYTKGNKLPVVVQDTLLSNYFPFKSVPHIAWIYRGKLIAVTGADMVNKENLSHVLGNGSVASWPLKDDYYEINSMAVNTTGVYSSVSGYVNGIPLSYHVDTVAARYVTNRMVNVPIIQAYLYAYSKMRQLPFMKDDRIILAVKDKNRFVNSIDQPNSLWMQDNAITYESVLPIDWAIEERMQSIIKDLNNKLRVNIYLTKQEKIVWIIKDGKTRKNYVESSNGQPVDIMATLLDIADRSIPPIINEAKTKRKVNIKFDKDFGTLRNSFQAEGLDLRQEKRLIDVLVIED</sequence>
<dbReference type="EMBL" id="SNYV01000011">
    <property type="protein sequence ID" value="TDQ79277.1"/>
    <property type="molecule type" value="Genomic_DNA"/>
</dbReference>
<reference evidence="2 3" key="1">
    <citation type="submission" date="2019-03" db="EMBL/GenBank/DDBJ databases">
        <title>Genomic Encyclopedia of Archaeal and Bacterial Type Strains, Phase II (KMG-II): from individual species to whole genera.</title>
        <authorList>
            <person name="Goeker M."/>
        </authorList>
    </citation>
    <scope>NUCLEOTIDE SEQUENCE [LARGE SCALE GENOMIC DNA]</scope>
    <source>
        <strain evidence="2 3">DSM 28353</strain>
    </source>
</reference>
<keyword evidence="3" id="KW-1185">Reference proteome</keyword>
<accession>A0A4R6WK27</accession>
<dbReference type="AlphaFoldDB" id="A0A4R6WK27"/>
<proteinExistence type="predicted"/>
<evidence type="ECO:0000313" key="3">
    <source>
        <dbReference type="Proteomes" id="UP000295292"/>
    </source>
</evidence>
<comment type="caution">
    <text evidence="2">The sequence shown here is derived from an EMBL/GenBank/DDBJ whole genome shotgun (WGS) entry which is preliminary data.</text>
</comment>
<dbReference type="InterPro" id="IPR013766">
    <property type="entry name" value="Thioredoxin_domain"/>
</dbReference>
<dbReference type="GO" id="GO:0016853">
    <property type="term" value="F:isomerase activity"/>
    <property type="evidence" value="ECO:0007669"/>
    <property type="project" value="UniProtKB-KW"/>
</dbReference>
<evidence type="ECO:0000313" key="2">
    <source>
        <dbReference type="EMBL" id="TDQ79277.1"/>
    </source>
</evidence>
<dbReference type="SUPFAM" id="SSF52833">
    <property type="entry name" value="Thioredoxin-like"/>
    <property type="match status" value="1"/>
</dbReference>
<keyword evidence="2" id="KW-0413">Isomerase</keyword>
<gene>
    <name evidence="2" type="ORF">CLV99_0711</name>
</gene>
<dbReference type="Proteomes" id="UP000295292">
    <property type="component" value="Unassembled WGS sequence"/>
</dbReference>
<name>A0A4R6WK27_9SPHI</name>
<evidence type="ECO:0000259" key="1">
    <source>
        <dbReference type="PROSITE" id="PS51352"/>
    </source>
</evidence>
<dbReference type="RefSeq" id="WP_133583077.1">
    <property type="nucleotide sequence ID" value="NZ_SNYV01000011.1"/>
</dbReference>
<feature type="domain" description="Thioredoxin" evidence="1">
    <location>
        <begin position="34"/>
        <end position="172"/>
    </location>
</feature>
<dbReference type="OrthoDB" id="793244at2"/>
<dbReference type="Gene3D" id="3.40.30.10">
    <property type="entry name" value="Glutaredoxin"/>
    <property type="match status" value="1"/>
</dbReference>
<protein>
    <submittedName>
        <fullName evidence="2">Thiol-disulfide isomerase/thioredoxin</fullName>
    </submittedName>
</protein>
<dbReference type="PROSITE" id="PS51352">
    <property type="entry name" value="THIOREDOXIN_2"/>
    <property type="match status" value="1"/>
</dbReference>